<dbReference type="Proteomes" id="UP000314294">
    <property type="component" value="Unassembled WGS sequence"/>
</dbReference>
<evidence type="ECO:0000313" key="3">
    <source>
        <dbReference type="Proteomes" id="UP000314294"/>
    </source>
</evidence>
<dbReference type="EMBL" id="SRLO01001031">
    <property type="protein sequence ID" value="TNN42509.1"/>
    <property type="molecule type" value="Genomic_DNA"/>
</dbReference>
<protein>
    <submittedName>
        <fullName evidence="2">Uncharacterized protein</fullName>
    </submittedName>
</protein>
<feature type="region of interest" description="Disordered" evidence="1">
    <location>
        <begin position="106"/>
        <end position="166"/>
    </location>
</feature>
<organism evidence="2 3">
    <name type="scientific">Liparis tanakae</name>
    <name type="common">Tanaka's snailfish</name>
    <dbReference type="NCBI Taxonomy" id="230148"/>
    <lineage>
        <taxon>Eukaryota</taxon>
        <taxon>Metazoa</taxon>
        <taxon>Chordata</taxon>
        <taxon>Craniata</taxon>
        <taxon>Vertebrata</taxon>
        <taxon>Euteleostomi</taxon>
        <taxon>Actinopterygii</taxon>
        <taxon>Neopterygii</taxon>
        <taxon>Teleostei</taxon>
        <taxon>Neoteleostei</taxon>
        <taxon>Acanthomorphata</taxon>
        <taxon>Eupercaria</taxon>
        <taxon>Perciformes</taxon>
        <taxon>Cottioidei</taxon>
        <taxon>Cottales</taxon>
        <taxon>Liparidae</taxon>
        <taxon>Liparis</taxon>
    </lineage>
</organism>
<sequence>MGRGGLGVRVRVLGSRRASLLLSLRRRGGQQEGGGGRGSLRGRLWLDALSSPRAFCLCLEEQEITRSEQLQARGASQPPAQLLAVLKDGGGAGLARAACPKENLSRYTQQNEKEKKKSAKLREVPRSRPRGNIDIQIRAGGRGGAQTAERQRPQRARRGSASTPTFVHHVPHLHFDHIIGG</sequence>
<dbReference type="AlphaFoldDB" id="A0A4Z2FMZ1"/>
<gene>
    <name evidence="2" type="ORF">EYF80_047323</name>
</gene>
<evidence type="ECO:0000313" key="2">
    <source>
        <dbReference type="EMBL" id="TNN42509.1"/>
    </source>
</evidence>
<name>A0A4Z2FMZ1_9TELE</name>
<evidence type="ECO:0000256" key="1">
    <source>
        <dbReference type="SAM" id="MobiDB-lite"/>
    </source>
</evidence>
<proteinExistence type="predicted"/>
<comment type="caution">
    <text evidence="2">The sequence shown here is derived from an EMBL/GenBank/DDBJ whole genome shotgun (WGS) entry which is preliminary data.</text>
</comment>
<keyword evidence="3" id="KW-1185">Reference proteome</keyword>
<feature type="compositionally biased region" description="Basic and acidic residues" evidence="1">
    <location>
        <begin position="111"/>
        <end position="126"/>
    </location>
</feature>
<reference evidence="2 3" key="1">
    <citation type="submission" date="2019-03" db="EMBL/GenBank/DDBJ databases">
        <title>First draft genome of Liparis tanakae, snailfish: a comprehensive survey of snailfish specific genes.</title>
        <authorList>
            <person name="Kim W."/>
            <person name="Song I."/>
            <person name="Jeong J.-H."/>
            <person name="Kim D."/>
            <person name="Kim S."/>
            <person name="Ryu S."/>
            <person name="Song J.Y."/>
            <person name="Lee S.K."/>
        </authorList>
    </citation>
    <scope>NUCLEOTIDE SEQUENCE [LARGE SCALE GENOMIC DNA]</scope>
    <source>
        <tissue evidence="2">Muscle</tissue>
    </source>
</reference>
<accession>A0A4Z2FMZ1</accession>